<evidence type="ECO:0000313" key="15">
    <source>
        <dbReference type="EMBL" id="MQT80320.1"/>
    </source>
</evidence>
<evidence type="ECO:0000259" key="14">
    <source>
        <dbReference type="Pfam" id="PF01292"/>
    </source>
</evidence>
<comment type="cofactor">
    <cofactor evidence="1">
        <name>heme b</name>
        <dbReference type="ChEBI" id="CHEBI:60344"/>
    </cofactor>
</comment>
<evidence type="ECO:0000313" key="17">
    <source>
        <dbReference type="Proteomes" id="UP000437970"/>
    </source>
</evidence>
<dbReference type="GO" id="GO:0005886">
    <property type="term" value="C:plasma membrane"/>
    <property type="evidence" value="ECO:0007669"/>
    <property type="project" value="UniProtKB-SubCell"/>
</dbReference>
<feature type="domain" description="Cytochrome b561 bacterial/Ni-hydrogenase" evidence="14">
    <location>
        <begin position="3"/>
        <end position="167"/>
    </location>
</feature>
<evidence type="ECO:0000256" key="3">
    <source>
        <dbReference type="ARBA" id="ARBA00022448"/>
    </source>
</evidence>
<dbReference type="EMBL" id="WIWC01000011">
    <property type="protein sequence ID" value="MQT80320.1"/>
    <property type="molecule type" value="Genomic_DNA"/>
</dbReference>
<dbReference type="AlphaFoldDB" id="A0A6A7YYI8"/>
<dbReference type="InterPro" id="IPR016174">
    <property type="entry name" value="Di-haem_cyt_TM"/>
</dbReference>
<evidence type="ECO:0000256" key="11">
    <source>
        <dbReference type="ARBA" id="ARBA00023136"/>
    </source>
</evidence>
<reference evidence="15 17" key="1">
    <citation type="submission" date="2019-10" db="EMBL/GenBank/DDBJ databases">
        <title>Evaluation of single-gene subtyping targets for Pseudomonas.</title>
        <authorList>
            <person name="Reichler S.J."/>
            <person name="Orsi R.H."/>
            <person name="Wiedmann M."/>
            <person name="Martin N.H."/>
            <person name="Murphy S.I."/>
        </authorList>
    </citation>
    <scope>NUCLEOTIDE SEQUENCE</scope>
    <source>
        <strain evidence="16 17">FSL R10-1984</strain>
        <strain evidence="15">FSL R10-2339</strain>
    </source>
</reference>
<comment type="similarity">
    <text evidence="12">Belongs to the cytochrome b561 family.</text>
</comment>
<evidence type="ECO:0000256" key="2">
    <source>
        <dbReference type="ARBA" id="ARBA00004651"/>
    </source>
</evidence>
<sequence>MKYSTLQKVLHALSALTIIWLLMSGFYAGLISEDAALKRLIGELNVSVSLSLAPFFLLRLCVSFGRGYGALVGVKNLMPWLVFFVHTMMYVSVVIVLISGVFMMDRPIIFFNVVTFPQPLSSVDMTGLFGRIHTPACGVLAALITLHVVAVIKHQLSGQSIIKRMFS</sequence>
<evidence type="ECO:0000256" key="7">
    <source>
        <dbReference type="ARBA" id="ARBA00022723"/>
    </source>
</evidence>
<evidence type="ECO:0000256" key="8">
    <source>
        <dbReference type="ARBA" id="ARBA00022982"/>
    </source>
</evidence>
<keyword evidence="7" id="KW-0479">Metal-binding</keyword>
<comment type="subcellular location">
    <subcellularLocation>
        <location evidence="2">Cell membrane</location>
        <topology evidence="2">Multi-pass membrane protein</topology>
    </subcellularLocation>
</comment>
<evidence type="ECO:0000313" key="16">
    <source>
        <dbReference type="EMBL" id="MQU26156.1"/>
    </source>
</evidence>
<dbReference type="GO" id="GO:0022904">
    <property type="term" value="P:respiratory electron transport chain"/>
    <property type="evidence" value="ECO:0007669"/>
    <property type="project" value="InterPro"/>
</dbReference>
<keyword evidence="3" id="KW-0813">Transport</keyword>
<gene>
    <name evidence="15" type="ORF">GHN86_09650</name>
    <name evidence="16" type="ORF">GHO29_06605</name>
</gene>
<name>A0A6A7YYI8_9PSED</name>
<evidence type="ECO:0000256" key="6">
    <source>
        <dbReference type="ARBA" id="ARBA00022692"/>
    </source>
</evidence>
<comment type="caution">
    <text evidence="15">The sequence shown here is derived from an EMBL/GenBank/DDBJ whole genome shotgun (WGS) entry which is preliminary data.</text>
</comment>
<keyword evidence="10" id="KW-0408">Iron</keyword>
<feature type="transmembrane region" description="Helical" evidence="13">
    <location>
        <begin position="77"/>
        <end position="102"/>
    </location>
</feature>
<feature type="transmembrane region" description="Helical" evidence="13">
    <location>
        <begin position="12"/>
        <end position="32"/>
    </location>
</feature>
<keyword evidence="6 13" id="KW-0812">Transmembrane</keyword>
<dbReference type="InterPro" id="IPR011577">
    <property type="entry name" value="Cyt_b561_bac/Ni-Hgenase"/>
</dbReference>
<evidence type="ECO:0000256" key="1">
    <source>
        <dbReference type="ARBA" id="ARBA00001970"/>
    </source>
</evidence>
<evidence type="ECO:0000256" key="13">
    <source>
        <dbReference type="SAM" id="Phobius"/>
    </source>
</evidence>
<evidence type="ECO:0000256" key="5">
    <source>
        <dbReference type="ARBA" id="ARBA00022617"/>
    </source>
</evidence>
<organism evidence="15">
    <name type="scientific">Pseudomonas helleri</name>
    <dbReference type="NCBI Taxonomy" id="1608996"/>
    <lineage>
        <taxon>Bacteria</taxon>
        <taxon>Pseudomonadati</taxon>
        <taxon>Pseudomonadota</taxon>
        <taxon>Gammaproteobacteria</taxon>
        <taxon>Pseudomonadales</taxon>
        <taxon>Pseudomonadaceae</taxon>
        <taxon>Pseudomonas</taxon>
    </lineage>
</organism>
<keyword evidence="11 13" id="KW-0472">Membrane</keyword>
<protein>
    <submittedName>
        <fullName evidence="15">Cytochrome B</fullName>
    </submittedName>
</protein>
<dbReference type="RefSeq" id="WP_153378057.1">
    <property type="nucleotide sequence ID" value="NZ_JBITTT010000006.1"/>
</dbReference>
<dbReference type="SUPFAM" id="SSF81342">
    <property type="entry name" value="Transmembrane di-heme cytochromes"/>
    <property type="match status" value="1"/>
</dbReference>
<keyword evidence="4" id="KW-1003">Cell membrane</keyword>
<feature type="transmembrane region" description="Helical" evidence="13">
    <location>
        <begin position="44"/>
        <end position="65"/>
    </location>
</feature>
<dbReference type="GO" id="GO:0020037">
    <property type="term" value="F:heme binding"/>
    <property type="evidence" value="ECO:0007669"/>
    <property type="project" value="TreeGrafter"/>
</dbReference>
<dbReference type="PANTHER" id="PTHR30529:SF1">
    <property type="entry name" value="CYTOCHROME B561 HOMOLOG 2"/>
    <property type="match status" value="1"/>
</dbReference>
<proteinExistence type="inferred from homology"/>
<dbReference type="EMBL" id="WIVW01000005">
    <property type="protein sequence ID" value="MQU26156.1"/>
    <property type="molecule type" value="Genomic_DNA"/>
</dbReference>
<keyword evidence="8" id="KW-0249">Electron transport</keyword>
<evidence type="ECO:0000256" key="12">
    <source>
        <dbReference type="ARBA" id="ARBA00037975"/>
    </source>
</evidence>
<evidence type="ECO:0000256" key="10">
    <source>
        <dbReference type="ARBA" id="ARBA00023004"/>
    </source>
</evidence>
<dbReference type="GO" id="GO:0046872">
    <property type="term" value="F:metal ion binding"/>
    <property type="evidence" value="ECO:0007669"/>
    <property type="project" value="UniProtKB-KW"/>
</dbReference>
<dbReference type="Proteomes" id="UP000437970">
    <property type="component" value="Unassembled WGS sequence"/>
</dbReference>
<keyword evidence="9 13" id="KW-1133">Transmembrane helix</keyword>
<accession>A0A6A7YYI8</accession>
<keyword evidence="5" id="KW-0349">Heme</keyword>
<dbReference type="Pfam" id="PF01292">
    <property type="entry name" value="Ni_hydr_CYTB"/>
    <property type="match status" value="1"/>
</dbReference>
<dbReference type="PANTHER" id="PTHR30529">
    <property type="entry name" value="CYTOCHROME B561"/>
    <property type="match status" value="1"/>
</dbReference>
<feature type="transmembrane region" description="Helical" evidence="13">
    <location>
        <begin position="132"/>
        <end position="152"/>
    </location>
</feature>
<evidence type="ECO:0000256" key="9">
    <source>
        <dbReference type="ARBA" id="ARBA00022989"/>
    </source>
</evidence>
<evidence type="ECO:0000256" key="4">
    <source>
        <dbReference type="ARBA" id="ARBA00022475"/>
    </source>
</evidence>
<dbReference type="GO" id="GO:0009055">
    <property type="term" value="F:electron transfer activity"/>
    <property type="evidence" value="ECO:0007669"/>
    <property type="project" value="InterPro"/>
</dbReference>
<dbReference type="InterPro" id="IPR052168">
    <property type="entry name" value="Cytochrome_b561_oxidase"/>
</dbReference>